<accession>A0ABW4HXK5</accession>
<comment type="caution">
    <text evidence="1">The sequence shown here is derived from an EMBL/GenBank/DDBJ whole genome shotgun (WGS) entry which is preliminary data.</text>
</comment>
<evidence type="ECO:0000313" key="1">
    <source>
        <dbReference type="EMBL" id="MFD1609907.1"/>
    </source>
</evidence>
<organism evidence="1 2">
    <name type="scientific">Oceanobacillus luteolus</name>
    <dbReference type="NCBI Taxonomy" id="1274358"/>
    <lineage>
        <taxon>Bacteria</taxon>
        <taxon>Bacillati</taxon>
        <taxon>Bacillota</taxon>
        <taxon>Bacilli</taxon>
        <taxon>Bacillales</taxon>
        <taxon>Bacillaceae</taxon>
        <taxon>Oceanobacillus</taxon>
    </lineage>
</organism>
<dbReference type="Proteomes" id="UP001597221">
    <property type="component" value="Unassembled WGS sequence"/>
</dbReference>
<dbReference type="InterPro" id="IPR014967">
    <property type="entry name" value="Uncharacterised_YugN-like"/>
</dbReference>
<reference evidence="2" key="1">
    <citation type="journal article" date="2019" name="Int. J. Syst. Evol. Microbiol.">
        <title>The Global Catalogue of Microorganisms (GCM) 10K type strain sequencing project: providing services to taxonomists for standard genome sequencing and annotation.</title>
        <authorList>
            <consortium name="The Broad Institute Genomics Platform"/>
            <consortium name="The Broad Institute Genome Sequencing Center for Infectious Disease"/>
            <person name="Wu L."/>
            <person name="Ma J."/>
        </authorList>
    </citation>
    <scope>NUCLEOTIDE SEQUENCE [LARGE SCALE GENOMIC DNA]</scope>
    <source>
        <strain evidence="2">CGMCC 1.12376</strain>
    </source>
</reference>
<keyword evidence="2" id="KW-1185">Reference proteome</keyword>
<evidence type="ECO:0000313" key="2">
    <source>
        <dbReference type="Proteomes" id="UP001597221"/>
    </source>
</evidence>
<proteinExistence type="predicted"/>
<dbReference type="Pfam" id="PF08868">
    <property type="entry name" value="YugN"/>
    <property type="match status" value="1"/>
</dbReference>
<name>A0ABW4HXK5_9BACI</name>
<dbReference type="Gene3D" id="3.30.310.100">
    <property type="entry name" value="YugN-like"/>
    <property type="match status" value="1"/>
</dbReference>
<dbReference type="EMBL" id="JBHUDE010000165">
    <property type="protein sequence ID" value="MFD1609907.1"/>
    <property type="molecule type" value="Genomic_DNA"/>
</dbReference>
<gene>
    <name evidence="1" type="ORF">ACFSBH_20000</name>
</gene>
<dbReference type="InterPro" id="IPR036491">
    <property type="entry name" value="YugN-like_sf"/>
</dbReference>
<sequence>MIRLETDIEGKQMSFGEAQSNLKQYGLSMGGNWDYDRGIFDGIMHREGGETIYIRLPFHVLKGELDRKDAWIEFQQPYVIKHVVNLGLDKDSNSLLTATGFSQFQEPLDTDGYIRDKSKWQEFGEEAIGDILNKLEKQ</sequence>
<protein>
    <submittedName>
        <fullName evidence="1">YugN family protein</fullName>
    </submittedName>
</protein>
<dbReference type="SUPFAM" id="SSF160755">
    <property type="entry name" value="YugN-like"/>
    <property type="match status" value="1"/>
</dbReference>
<dbReference type="RefSeq" id="WP_251514405.1">
    <property type="nucleotide sequence ID" value="NZ_JAMBON010000017.1"/>
</dbReference>